<dbReference type="PANTHER" id="PTHR30203">
    <property type="entry name" value="OUTER MEMBRANE CATION EFFLUX PROTEIN"/>
    <property type="match status" value="1"/>
</dbReference>
<gene>
    <name evidence="3" type="ORF">EUB48_04360</name>
</gene>
<sequence>MRPLKRLAAAGAALFLAGCATVSPDGGFGTVQQLTKERTGQTATWQRPDAQADSAKARVDELLQQPLTADSAVELAFLNNKGLQASFSELGIAESDLVRAGRLRNPSFTFGRLSGNGAVEIDRSILFDVLGLLTMPLAKQVEQARFEQAQLQAAFEAVGVAADTRRAYFSAVAAQELVKYFGQVKEAAQASSELARRMAHTGNFSKLTQMREQAFYADATAQLARAQHQAVAERERLTRLLGLGSDQLNFKLPERLPELPKSAVEPKDAEQTAMDKRLDVLMAKRSADAVAKSLGLTKATRVVNVLNFGYANRSQTGEARSNGYLIELELPLFDFGVARLLRAEATYMQAVNRTAQVAINAQSEVRESYSAYRTAFDLAQHYRDEVVPLRKRISEENLLRYNGMLISVFELLADSREQVSSITGYVEALRDFWVTDTNLQTALTGRSPDASATERPSAKAALAAGGAH</sequence>
<dbReference type="Gene3D" id="1.20.1600.10">
    <property type="entry name" value="Outer membrane efflux proteins (OEP)"/>
    <property type="match status" value="1"/>
</dbReference>
<dbReference type="OrthoDB" id="8554634at2"/>
<dbReference type="PANTHER" id="PTHR30203:SF24">
    <property type="entry name" value="BLR4935 PROTEIN"/>
    <property type="match status" value="1"/>
</dbReference>
<keyword evidence="4" id="KW-1185">Reference proteome</keyword>
<protein>
    <submittedName>
        <fullName evidence="3">TolC family protein</fullName>
    </submittedName>
</protein>
<dbReference type="Proteomes" id="UP000316798">
    <property type="component" value="Chromosome"/>
</dbReference>
<dbReference type="GO" id="GO:0015562">
    <property type="term" value="F:efflux transmembrane transporter activity"/>
    <property type="evidence" value="ECO:0007669"/>
    <property type="project" value="InterPro"/>
</dbReference>
<keyword evidence="2" id="KW-0732">Signal</keyword>
<evidence type="ECO:0000256" key="1">
    <source>
        <dbReference type="SAM" id="MobiDB-lite"/>
    </source>
</evidence>
<dbReference type="AlphaFoldDB" id="A0A515DGW7"/>
<dbReference type="SUPFAM" id="SSF56954">
    <property type="entry name" value="Outer membrane efflux proteins (OEP)"/>
    <property type="match status" value="1"/>
</dbReference>
<dbReference type="EMBL" id="CP035503">
    <property type="protein sequence ID" value="QDL39627.1"/>
    <property type="molecule type" value="Genomic_DNA"/>
</dbReference>
<proteinExistence type="predicted"/>
<dbReference type="InterPro" id="IPR010131">
    <property type="entry name" value="MdtP/NodT-like"/>
</dbReference>
<reference evidence="3 4" key="1">
    <citation type="submission" date="2019-01" db="EMBL/GenBank/DDBJ databases">
        <title>Genomic insights into a novel species Rhodoferax sp.</title>
        <authorList>
            <person name="Jin L."/>
        </authorList>
    </citation>
    <scope>NUCLEOTIDE SEQUENCE [LARGE SCALE GENOMIC DNA]</scope>
    <source>
        <strain evidence="3 4">CHu59-6-5</strain>
    </source>
</reference>
<organism evidence="3 4">
    <name type="scientific">Rhodoferax sediminis</name>
    <dbReference type="NCBI Taxonomy" id="2509614"/>
    <lineage>
        <taxon>Bacteria</taxon>
        <taxon>Pseudomonadati</taxon>
        <taxon>Pseudomonadota</taxon>
        <taxon>Betaproteobacteria</taxon>
        <taxon>Burkholderiales</taxon>
        <taxon>Comamonadaceae</taxon>
        <taxon>Rhodoferax</taxon>
    </lineage>
</organism>
<evidence type="ECO:0000256" key="2">
    <source>
        <dbReference type="SAM" id="SignalP"/>
    </source>
</evidence>
<evidence type="ECO:0000313" key="3">
    <source>
        <dbReference type="EMBL" id="QDL39627.1"/>
    </source>
</evidence>
<feature type="compositionally biased region" description="Low complexity" evidence="1">
    <location>
        <begin position="458"/>
        <end position="468"/>
    </location>
</feature>
<dbReference type="KEGG" id="rhf:EUB48_04360"/>
<feature type="chain" id="PRO_5022027032" evidence="2">
    <location>
        <begin position="23"/>
        <end position="468"/>
    </location>
</feature>
<accession>A0A515DGW7</accession>
<evidence type="ECO:0000313" key="4">
    <source>
        <dbReference type="Proteomes" id="UP000316798"/>
    </source>
</evidence>
<dbReference type="PROSITE" id="PS51257">
    <property type="entry name" value="PROKAR_LIPOPROTEIN"/>
    <property type="match status" value="1"/>
</dbReference>
<feature type="region of interest" description="Disordered" evidence="1">
    <location>
        <begin position="445"/>
        <end position="468"/>
    </location>
</feature>
<name>A0A515DGW7_9BURK</name>
<feature type="signal peptide" evidence="2">
    <location>
        <begin position="1"/>
        <end position="22"/>
    </location>
</feature>